<evidence type="ECO:0000256" key="2">
    <source>
        <dbReference type="ARBA" id="ARBA00023125"/>
    </source>
</evidence>
<keyword evidence="1" id="KW-0805">Transcription regulation</keyword>
<accession>A0A2Z3YQ09</accession>
<dbReference type="GO" id="GO:0003677">
    <property type="term" value="F:DNA binding"/>
    <property type="evidence" value="ECO:0007669"/>
    <property type="project" value="UniProtKB-KW"/>
</dbReference>
<dbReference type="EMBL" id="CP024988">
    <property type="protein sequence ID" value="AWT26756.1"/>
    <property type="molecule type" value="Genomic_DNA"/>
</dbReference>
<organism evidence="5 6">
    <name type="scientific">Corynebacterium provencense</name>
    <dbReference type="NCBI Taxonomy" id="1737425"/>
    <lineage>
        <taxon>Bacteria</taxon>
        <taxon>Bacillati</taxon>
        <taxon>Actinomycetota</taxon>
        <taxon>Actinomycetes</taxon>
        <taxon>Mycobacteriales</taxon>
        <taxon>Corynebacteriaceae</taxon>
        <taxon>Corynebacterium</taxon>
    </lineage>
</organism>
<feature type="domain" description="HTH cro/C1-type" evidence="4">
    <location>
        <begin position="14"/>
        <end position="68"/>
    </location>
</feature>
<dbReference type="SUPFAM" id="SSF47413">
    <property type="entry name" value="lambda repressor-like DNA-binding domains"/>
    <property type="match status" value="1"/>
</dbReference>
<dbReference type="AlphaFoldDB" id="A0A2Z3YQ09"/>
<dbReference type="Pfam" id="PF01381">
    <property type="entry name" value="HTH_3"/>
    <property type="match status" value="1"/>
</dbReference>
<keyword evidence="3" id="KW-0804">Transcription</keyword>
<dbReference type="RefSeq" id="WP_110481703.1">
    <property type="nucleotide sequence ID" value="NZ_CP024988.1"/>
</dbReference>
<dbReference type="Proteomes" id="UP000247696">
    <property type="component" value="Chromosome"/>
</dbReference>
<dbReference type="InterPro" id="IPR001387">
    <property type="entry name" value="Cro/C1-type_HTH"/>
</dbReference>
<dbReference type="GO" id="GO:0005829">
    <property type="term" value="C:cytosol"/>
    <property type="evidence" value="ECO:0007669"/>
    <property type="project" value="TreeGrafter"/>
</dbReference>
<sequence>MAVGDLQKQVGAHLRAYRLERGMSQEAFAEFLGYHRTYAGALERGERNISLQSLEELAVRMGVEVMELLGE</sequence>
<dbReference type="Gene3D" id="1.10.260.40">
    <property type="entry name" value="lambda repressor-like DNA-binding domains"/>
    <property type="match status" value="1"/>
</dbReference>
<gene>
    <name evidence="5" type="ORF">Csp1_19880</name>
</gene>
<dbReference type="OrthoDB" id="9814553at2"/>
<dbReference type="InterPro" id="IPR010982">
    <property type="entry name" value="Lambda_DNA-bd_dom_sf"/>
</dbReference>
<dbReference type="PANTHER" id="PTHR46797:SF23">
    <property type="entry name" value="HTH-TYPE TRANSCRIPTIONAL REGULATOR SUTR"/>
    <property type="match status" value="1"/>
</dbReference>
<dbReference type="SMART" id="SM00530">
    <property type="entry name" value="HTH_XRE"/>
    <property type="match status" value="1"/>
</dbReference>
<keyword evidence="6" id="KW-1185">Reference proteome</keyword>
<dbReference type="PANTHER" id="PTHR46797">
    <property type="entry name" value="HTH-TYPE TRANSCRIPTIONAL REGULATOR"/>
    <property type="match status" value="1"/>
</dbReference>
<dbReference type="PROSITE" id="PS50943">
    <property type="entry name" value="HTH_CROC1"/>
    <property type="match status" value="1"/>
</dbReference>
<evidence type="ECO:0000259" key="4">
    <source>
        <dbReference type="PROSITE" id="PS50943"/>
    </source>
</evidence>
<evidence type="ECO:0000313" key="6">
    <source>
        <dbReference type="Proteomes" id="UP000247696"/>
    </source>
</evidence>
<dbReference type="GO" id="GO:0003700">
    <property type="term" value="F:DNA-binding transcription factor activity"/>
    <property type="evidence" value="ECO:0007669"/>
    <property type="project" value="TreeGrafter"/>
</dbReference>
<name>A0A2Z3YQ09_9CORY</name>
<proteinExistence type="predicted"/>
<evidence type="ECO:0000313" key="5">
    <source>
        <dbReference type="EMBL" id="AWT26756.1"/>
    </source>
</evidence>
<dbReference type="KEGG" id="cpre:Csp1_19880"/>
<keyword evidence="2" id="KW-0238">DNA-binding</keyword>
<dbReference type="CDD" id="cd00093">
    <property type="entry name" value="HTH_XRE"/>
    <property type="match status" value="1"/>
</dbReference>
<dbReference type="InterPro" id="IPR050807">
    <property type="entry name" value="TransReg_Diox_bact_type"/>
</dbReference>
<protein>
    <recommendedName>
        <fullName evidence="4">HTH cro/C1-type domain-containing protein</fullName>
    </recommendedName>
</protein>
<evidence type="ECO:0000256" key="3">
    <source>
        <dbReference type="ARBA" id="ARBA00023163"/>
    </source>
</evidence>
<evidence type="ECO:0000256" key="1">
    <source>
        <dbReference type="ARBA" id="ARBA00023015"/>
    </source>
</evidence>
<reference evidence="6" key="1">
    <citation type="submission" date="2017-11" db="EMBL/GenBank/DDBJ databases">
        <title>Otitis media/interna in a cat caused by the recently described species Corynebacterium provencense.</title>
        <authorList>
            <person name="Kittl S."/>
            <person name="Brodard I."/>
            <person name="Rychener L."/>
            <person name="Jores J."/>
            <person name="Roosje P."/>
            <person name="Gobeli Brawand S."/>
        </authorList>
    </citation>
    <scope>NUCLEOTIDE SEQUENCE [LARGE SCALE GENOMIC DNA]</scope>
    <source>
        <strain evidence="6">17KM38</strain>
    </source>
</reference>